<evidence type="ECO:0000259" key="7">
    <source>
        <dbReference type="PROSITE" id="PS50066"/>
    </source>
</evidence>
<evidence type="ECO:0000256" key="1">
    <source>
        <dbReference type="ARBA" id="ARBA00004123"/>
    </source>
</evidence>
<dbReference type="PROSITE" id="PS50066">
    <property type="entry name" value="MADS_BOX_2"/>
    <property type="match status" value="1"/>
</dbReference>
<reference evidence="9" key="1">
    <citation type="journal article" date="2004" name="Plant Sci.">
        <title>Isolation of three homologous AP1-like MADS-box genes in crocus (Crocus sativus L.) and characterization of their expression.</title>
        <authorList>
            <person name="Tsaftaris A.S."/>
            <person name="Pasentsis K."/>
            <person name="Iliopoulos I."/>
            <person name="Polidoros A.N."/>
        </authorList>
    </citation>
    <scope>NUCLEOTIDE SEQUENCE</scope>
</reference>
<accession>Q7XAT6</accession>
<dbReference type="Pfam" id="PF00319">
    <property type="entry name" value="SRF-TF"/>
    <property type="match status" value="1"/>
</dbReference>
<organism evidence="9">
    <name type="scientific">Crocus sativus</name>
    <name type="common">Saffron</name>
    <dbReference type="NCBI Taxonomy" id="82528"/>
    <lineage>
        <taxon>Eukaryota</taxon>
        <taxon>Viridiplantae</taxon>
        <taxon>Streptophyta</taxon>
        <taxon>Embryophyta</taxon>
        <taxon>Tracheophyta</taxon>
        <taxon>Spermatophyta</taxon>
        <taxon>Magnoliopsida</taxon>
        <taxon>Liliopsida</taxon>
        <taxon>Asparagales</taxon>
        <taxon>Iridaceae</taxon>
        <taxon>Crocoideae</taxon>
        <taxon>Croceae</taxon>
        <taxon>Crocus</taxon>
    </lineage>
</organism>
<dbReference type="FunFam" id="3.40.1810.10:FF:000003">
    <property type="entry name" value="MADS-box transcription factor MADS-MC"/>
    <property type="match status" value="1"/>
</dbReference>
<feature type="domain" description="K-box" evidence="8">
    <location>
        <begin position="88"/>
        <end position="178"/>
    </location>
</feature>
<evidence type="ECO:0000313" key="9">
    <source>
        <dbReference type="EMBL" id="AAQ16201.1"/>
    </source>
</evidence>
<proteinExistence type="evidence at transcript level"/>
<dbReference type="AlphaFoldDB" id="Q7XAT6"/>
<feature type="region of interest" description="Disordered" evidence="6">
    <location>
        <begin position="175"/>
        <end position="239"/>
    </location>
</feature>
<dbReference type="CDD" id="cd00265">
    <property type="entry name" value="MADS_MEF2_like"/>
    <property type="match status" value="1"/>
</dbReference>
<feature type="compositionally biased region" description="Low complexity" evidence="6">
    <location>
        <begin position="183"/>
        <end position="193"/>
    </location>
</feature>
<keyword evidence="3" id="KW-0238">DNA-binding</keyword>
<dbReference type="Pfam" id="PF01486">
    <property type="entry name" value="K-box"/>
    <property type="match status" value="1"/>
</dbReference>
<keyword evidence="4" id="KW-0804">Transcription</keyword>
<evidence type="ECO:0000259" key="8">
    <source>
        <dbReference type="PROSITE" id="PS51297"/>
    </source>
</evidence>
<dbReference type="GO" id="GO:0005634">
    <property type="term" value="C:nucleus"/>
    <property type="evidence" value="ECO:0007669"/>
    <property type="project" value="UniProtKB-SubCell"/>
</dbReference>
<sequence length="246" mass="27994">MGRGRVQLKRIENTINRQVTFSKRRGGLLKKANEISVLCDVDVALIIFSTKGKLSEYSTDARMETILERYERYSFAESAIAVPEAESQGSWLNEYGRLKARIESLQTSQRHLTGVQLDMLNVKEMQELEQKLESAMKNIRSRKSQLLFNSISDLQTKEKALVDRNNDLKKKIAEKERKRTSAQQGHQDQQGQQYVDPTSPLSFPVQDPPSLTMGINPARSTSDEDRPLPQVNSSKLLPWMIRSVNG</sequence>
<dbReference type="GO" id="GO:0045944">
    <property type="term" value="P:positive regulation of transcription by RNA polymerase II"/>
    <property type="evidence" value="ECO:0007669"/>
    <property type="project" value="InterPro"/>
</dbReference>
<keyword evidence="2" id="KW-0805">Transcription regulation</keyword>
<dbReference type="InterPro" id="IPR002100">
    <property type="entry name" value="TF_MADSbox"/>
</dbReference>
<keyword evidence="5" id="KW-0539">Nucleus</keyword>
<name>Q7XAT6_CROSA</name>
<dbReference type="InterPro" id="IPR050142">
    <property type="entry name" value="MADS-box/MEF2_TF"/>
</dbReference>
<dbReference type="InterPro" id="IPR036879">
    <property type="entry name" value="TF_MADSbox_sf"/>
</dbReference>
<evidence type="ECO:0000256" key="2">
    <source>
        <dbReference type="ARBA" id="ARBA00023015"/>
    </source>
</evidence>
<feature type="domain" description="MADS-box" evidence="7">
    <location>
        <begin position="1"/>
        <end position="61"/>
    </location>
</feature>
<protein>
    <submittedName>
        <fullName evidence="9">Putative Apetala1-like MADS-box transcription factor</fullName>
    </submittedName>
</protein>
<comment type="subcellular location">
    <subcellularLocation>
        <location evidence="1">Nucleus</location>
    </subcellularLocation>
</comment>
<evidence type="ECO:0000256" key="6">
    <source>
        <dbReference type="SAM" id="MobiDB-lite"/>
    </source>
</evidence>
<gene>
    <name evidence="9" type="primary">Kcap1c</name>
</gene>
<evidence type="ECO:0000256" key="4">
    <source>
        <dbReference type="ARBA" id="ARBA00023163"/>
    </source>
</evidence>
<dbReference type="GO" id="GO:0003700">
    <property type="term" value="F:DNA-binding transcription factor activity"/>
    <property type="evidence" value="ECO:0007669"/>
    <property type="project" value="InterPro"/>
</dbReference>
<dbReference type="PRINTS" id="PR00404">
    <property type="entry name" value="MADSDOMAIN"/>
</dbReference>
<dbReference type="PROSITE" id="PS00350">
    <property type="entry name" value="MADS_BOX_1"/>
    <property type="match status" value="1"/>
</dbReference>
<dbReference type="GO" id="GO:0046983">
    <property type="term" value="F:protein dimerization activity"/>
    <property type="evidence" value="ECO:0007669"/>
    <property type="project" value="InterPro"/>
</dbReference>
<dbReference type="SMART" id="SM00432">
    <property type="entry name" value="MADS"/>
    <property type="match status" value="1"/>
</dbReference>
<evidence type="ECO:0000256" key="5">
    <source>
        <dbReference type="ARBA" id="ARBA00023242"/>
    </source>
</evidence>
<dbReference type="GO" id="GO:0000977">
    <property type="term" value="F:RNA polymerase II transcription regulatory region sequence-specific DNA binding"/>
    <property type="evidence" value="ECO:0007669"/>
    <property type="project" value="InterPro"/>
</dbReference>
<dbReference type="PANTHER" id="PTHR48019">
    <property type="entry name" value="SERUM RESPONSE FACTOR HOMOLOG"/>
    <property type="match status" value="1"/>
</dbReference>
<dbReference type="Gene3D" id="3.40.1810.10">
    <property type="entry name" value="Transcription factor, MADS-box"/>
    <property type="match status" value="1"/>
</dbReference>
<dbReference type="SUPFAM" id="SSF55455">
    <property type="entry name" value="SRF-like"/>
    <property type="match status" value="1"/>
</dbReference>
<dbReference type="EMBL" id="AY337930">
    <property type="protein sequence ID" value="AAQ16201.1"/>
    <property type="molecule type" value="mRNA"/>
</dbReference>
<dbReference type="PROSITE" id="PS51297">
    <property type="entry name" value="K_BOX"/>
    <property type="match status" value="1"/>
</dbReference>
<dbReference type="InterPro" id="IPR033896">
    <property type="entry name" value="MEF2-like_N"/>
</dbReference>
<evidence type="ECO:0000256" key="3">
    <source>
        <dbReference type="ARBA" id="ARBA00023125"/>
    </source>
</evidence>
<dbReference type="InterPro" id="IPR002487">
    <property type="entry name" value="TF_Kbox"/>
</dbReference>